<accession>A0A660LFF9</accession>
<organism evidence="5 6">
    <name type="scientific">Solirubrobacter pauli</name>
    <dbReference type="NCBI Taxonomy" id="166793"/>
    <lineage>
        <taxon>Bacteria</taxon>
        <taxon>Bacillati</taxon>
        <taxon>Actinomycetota</taxon>
        <taxon>Thermoleophilia</taxon>
        <taxon>Solirubrobacterales</taxon>
        <taxon>Solirubrobacteraceae</taxon>
        <taxon>Solirubrobacter</taxon>
    </lineage>
</organism>
<dbReference type="InterPro" id="IPR036388">
    <property type="entry name" value="WH-like_DNA-bd_sf"/>
</dbReference>
<sequence length="264" mass="28430">MITFLSSAVIVDTSNLPSEKQVFCAHFKAASGRPLIPPVPPPKRHPYDQWSPDARALDLVGDKWTLLIIRDLAAGPRRFVELQRVLPGISTEQLRSRLNRMVADGLLTRQRYREVPPRVDYELTERSRELIPVLGALAQWGYDWTWSAPRPGEDVNVGAIFRLAPGILQPPAGLEGTVELIVEAEGDQPERQYLVTLKGGGVEVSEVGGAQPTATVRGTVAAWVRALGPEGSTESLQISGRDGLANAVLSGFARKGAGAASAAA</sequence>
<dbReference type="PANTHER" id="PTHR33204">
    <property type="entry name" value="TRANSCRIPTIONAL REGULATOR, MARR FAMILY"/>
    <property type="match status" value="1"/>
</dbReference>
<comment type="caution">
    <text evidence="5">The sequence shown here is derived from an EMBL/GenBank/DDBJ whole genome shotgun (WGS) entry which is preliminary data.</text>
</comment>
<reference evidence="5 6" key="1">
    <citation type="submission" date="2018-10" db="EMBL/GenBank/DDBJ databases">
        <title>Genomic Encyclopedia of Archaeal and Bacterial Type Strains, Phase II (KMG-II): from individual species to whole genera.</title>
        <authorList>
            <person name="Goeker M."/>
        </authorList>
    </citation>
    <scope>NUCLEOTIDE SEQUENCE [LARGE SCALE GENOMIC DNA]</scope>
    <source>
        <strain evidence="5 6">DSM 14954</strain>
    </source>
</reference>
<keyword evidence="6" id="KW-1185">Reference proteome</keyword>
<dbReference type="Proteomes" id="UP000278962">
    <property type="component" value="Unassembled WGS sequence"/>
</dbReference>
<keyword evidence="2" id="KW-0238">DNA-binding</keyword>
<evidence type="ECO:0000259" key="4">
    <source>
        <dbReference type="PROSITE" id="PS51118"/>
    </source>
</evidence>
<evidence type="ECO:0000313" key="6">
    <source>
        <dbReference type="Proteomes" id="UP000278962"/>
    </source>
</evidence>
<evidence type="ECO:0000256" key="3">
    <source>
        <dbReference type="ARBA" id="ARBA00023163"/>
    </source>
</evidence>
<dbReference type="PANTHER" id="PTHR33204:SF18">
    <property type="entry name" value="TRANSCRIPTIONAL REGULATORY PROTEIN"/>
    <property type="match status" value="1"/>
</dbReference>
<dbReference type="EMBL" id="RBIL01000001">
    <property type="protein sequence ID" value="RKQ91654.1"/>
    <property type="molecule type" value="Genomic_DNA"/>
</dbReference>
<dbReference type="SUPFAM" id="SSF46785">
    <property type="entry name" value="Winged helix' DNA-binding domain"/>
    <property type="match status" value="1"/>
</dbReference>
<protein>
    <submittedName>
        <fullName evidence="5">HxlR family transcriptional regulator</fullName>
    </submittedName>
</protein>
<dbReference type="GO" id="GO:0003677">
    <property type="term" value="F:DNA binding"/>
    <property type="evidence" value="ECO:0007669"/>
    <property type="project" value="UniProtKB-KW"/>
</dbReference>
<dbReference type="Gene3D" id="1.10.10.10">
    <property type="entry name" value="Winged helix-like DNA-binding domain superfamily/Winged helix DNA-binding domain"/>
    <property type="match status" value="1"/>
</dbReference>
<feature type="domain" description="HTH hxlR-type" evidence="4">
    <location>
        <begin position="51"/>
        <end position="149"/>
    </location>
</feature>
<keyword evidence="3" id="KW-0804">Transcription</keyword>
<dbReference type="InterPro" id="IPR036390">
    <property type="entry name" value="WH_DNA-bd_sf"/>
</dbReference>
<dbReference type="InterPro" id="IPR011991">
    <property type="entry name" value="ArsR-like_HTH"/>
</dbReference>
<keyword evidence="1" id="KW-0805">Transcription regulation</keyword>
<dbReference type="AlphaFoldDB" id="A0A660LFF9"/>
<name>A0A660LFF9_9ACTN</name>
<evidence type="ECO:0000256" key="1">
    <source>
        <dbReference type="ARBA" id="ARBA00023015"/>
    </source>
</evidence>
<dbReference type="RefSeq" id="WP_170178911.1">
    <property type="nucleotide sequence ID" value="NZ_RBIL01000001.1"/>
</dbReference>
<evidence type="ECO:0000313" key="5">
    <source>
        <dbReference type="EMBL" id="RKQ91654.1"/>
    </source>
</evidence>
<dbReference type="Pfam" id="PF01638">
    <property type="entry name" value="HxlR"/>
    <property type="match status" value="1"/>
</dbReference>
<evidence type="ECO:0000256" key="2">
    <source>
        <dbReference type="ARBA" id="ARBA00023125"/>
    </source>
</evidence>
<gene>
    <name evidence="5" type="ORF">C8N24_1479</name>
</gene>
<dbReference type="InterPro" id="IPR002577">
    <property type="entry name" value="HTH_HxlR"/>
</dbReference>
<proteinExistence type="predicted"/>
<dbReference type="CDD" id="cd00090">
    <property type="entry name" value="HTH_ARSR"/>
    <property type="match status" value="1"/>
</dbReference>
<dbReference type="PROSITE" id="PS51118">
    <property type="entry name" value="HTH_HXLR"/>
    <property type="match status" value="1"/>
</dbReference>